<keyword evidence="2" id="KW-1133">Transmembrane helix</keyword>
<protein>
    <submittedName>
        <fullName evidence="3">Uncharacterized protein</fullName>
    </submittedName>
</protein>
<keyword evidence="2" id="KW-0472">Membrane</keyword>
<evidence type="ECO:0000256" key="1">
    <source>
        <dbReference type="SAM" id="MobiDB-lite"/>
    </source>
</evidence>
<evidence type="ECO:0000313" key="3">
    <source>
        <dbReference type="EMBL" id="PTX46459.1"/>
    </source>
</evidence>
<feature type="compositionally biased region" description="Polar residues" evidence="1">
    <location>
        <begin position="220"/>
        <end position="229"/>
    </location>
</feature>
<dbReference type="RefSeq" id="WP_188758742.1">
    <property type="nucleotide sequence ID" value="NZ_BMEZ01000017.1"/>
</dbReference>
<sequence length="229" mass="25511">MEWLSEHSSVINLFTNTLMLFVWMGYLHLIFVSFRRSNRAVIHIGMAANDGQDARCVVSNMGADAVYILAIQVQLVCDDEEFCTLVTDRVEDGEPLGGDFRERTNQGPLGGGEALDIGSFQNIGERAAKNTAANIAIDRCTSMEITVVVAAQQAHKLLGGYKRYDITRRDGILHFASEDVLTKQISSRKRRSQLRYVISRDGRGDDDRDLAAMKREAEQEQTGPRQNAA</sequence>
<accession>A0A2T6ARK9</accession>
<feature type="compositionally biased region" description="Basic and acidic residues" evidence="1">
    <location>
        <begin position="198"/>
        <end position="218"/>
    </location>
</feature>
<organism evidence="3 4">
    <name type="scientific">Allosediminivita pacifica</name>
    <dbReference type="NCBI Taxonomy" id="1267769"/>
    <lineage>
        <taxon>Bacteria</taxon>
        <taxon>Pseudomonadati</taxon>
        <taxon>Pseudomonadota</taxon>
        <taxon>Alphaproteobacteria</taxon>
        <taxon>Rhodobacterales</taxon>
        <taxon>Paracoccaceae</taxon>
        <taxon>Allosediminivita</taxon>
    </lineage>
</organism>
<dbReference type="Proteomes" id="UP000244069">
    <property type="component" value="Unassembled WGS sequence"/>
</dbReference>
<reference evidence="3 4" key="1">
    <citation type="submission" date="2018-04" db="EMBL/GenBank/DDBJ databases">
        <title>Genomic Encyclopedia of Archaeal and Bacterial Type Strains, Phase II (KMG-II): from individual species to whole genera.</title>
        <authorList>
            <person name="Goeker M."/>
        </authorList>
    </citation>
    <scope>NUCLEOTIDE SEQUENCE [LARGE SCALE GENOMIC DNA]</scope>
    <source>
        <strain evidence="3 4">DSM 29329</strain>
    </source>
</reference>
<keyword evidence="2" id="KW-0812">Transmembrane</keyword>
<evidence type="ECO:0000313" key="4">
    <source>
        <dbReference type="Proteomes" id="UP000244069"/>
    </source>
</evidence>
<gene>
    <name evidence="3" type="ORF">C8N44_11634</name>
</gene>
<keyword evidence="4" id="KW-1185">Reference proteome</keyword>
<feature type="transmembrane region" description="Helical" evidence="2">
    <location>
        <begin position="13"/>
        <end position="34"/>
    </location>
</feature>
<comment type="caution">
    <text evidence="3">The sequence shown here is derived from an EMBL/GenBank/DDBJ whole genome shotgun (WGS) entry which is preliminary data.</text>
</comment>
<name>A0A2T6ARK9_9RHOB</name>
<feature type="region of interest" description="Disordered" evidence="1">
    <location>
        <begin position="196"/>
        <end position="229"/>
    </location>
</feature>
<evidence type="ECO:0000256" key="2">
    <source>
        <dbReference type="SAM" id="Phobius"/>
    </source>
</evidence>
<proteinExistence type="predicted"/>
<dbReference type="EMBL" id="QBKN01000016">
    <property type="protein sequence ID" value="PTX46459.1"/>
    <property type="molecule type" value="Genomic_DNA"/>
</dbReference>
<dbReference type="AlphaFoldDB" id="A0A2T6ARK9"/>